<dbReference type="EMBL" id="LR877147">
    <property type="protein sequence ID" value="CAD2214486.1"/>
    <property type="molecule type" value="Genomic_DNA"/>
</dbReference>
<dbReference type="Proteomes" id="UP000515908">
    <property type="component" value="Chromosome 03"/>
</dbReference>
<evidence type="ECO:0000313" key="7">
    <source>
        <dbReference type="Proteomes" id="UP000515908"/>
    </source>
</evidence>
<evidence type="ECO:0000256" key="5">
    <source>
        <dbReference type="ARBA" id="ARBA00022801"/>
    </source>
</evidence>
<evidence type="ECO:0000256" key="1">
    <source>
        <dbReference type="ARBA" id="ARBA00004496"/>
    </source>
</evidence>
<evidence type="ECO:0000256" key="4">
    <source>
        <dbReference type="ARBA" id="ARBA00022759"/>
    </source>
</evidence>
<dbReference type="GO" id="GO:0005737">
    <property type="term" value="C:cytoplasm"/>
    <property type="evidence" value="ECO:0007669"/>
    <property type="project" value="UniProtKB-SubCell"/>
</dbReference>
<sequence length="268" mass="29986">MPIKEMETHFRVSLQEEGEALQSTTYPGFTQQLRFDAQQQLNYLKTSALAPLTFIGGIDISFVPDTNLGVACLAVLRFPSLEVVEVHYHHCELTAPYRPGYLAFRELEPVTRLFQQCEASLREKGCYPQLLFLDGCGVLHPRRAGLATHLGHTLGVATIGCAKKILSVEHFSREYIEGLFEGHVSSPLAMRPLVAGEAAPYRYYGYALQNTHSAKRCVFVSPGHKMGYALSLALVSLCSLHRVPEPTRQADLRSREYIRNHFPHTAKS</sequence>
<dbReference type="Gene3D" id="3.30.2170.10">
    <property type="entry name" value="archaeoglobus fulgidus dsm 4304 superfamily"/>
    <property type="match status" value="1"/>
</dbReference>
<keyword evidence="2" id="KW-0963">Cytoplasm</keyword>
<dbReference type="VEuPathDB" id="TriTrypDB:ADEAN_000193300"/>
<dbReference type="GO" id="GO:0006281">
    <property type="term" value="P:DNA repair"/>
    <property type="evidence" value="ECO:0007669"/>
    <property type="project" value="InterPro"/>
</dbReference>
<dbReference type="GO" id="GO:0016891">
    <property type="term" value="F:RNA endonuclease activity producing 5'-phosphomonoesters, hydrolytic mechanism"/>
    <property type="evidence" value="ECO:0007669"/>
    <property type="project" value="TreeGrafter"/>
</dbReference>
<protein>
    <submittedName>
        <fullName evidence="6">Endonuclease V, putative</fullName>
    </submittedName>
</protein>
<proteinExistence type="predicted"/>
<dbReference type="Pfam" id="PF04493">
    <property type="entry name" value="Endonuclease_5"/>
    <property type="match status" value="1"/>
</dbReference>
<evidence type="ECO:0000256" key="2">
    <source>
        <dbReference type="ARBA" id="ARBA00022490"/>
    </source>
</evidence>
<dbReference type="CDD" id="cd06559">
    <property type="entry name" value="Endonuclease_V"/>
    <property type="match status" value="1"/>
</dbReference>
<evidence type="ECO:0000313" key="6">
    <source>
        <dbReference type="EMBL" id="CAD2214486.1"/>
    </source>
</evidence>
<dbReference type="PANTHER" id="PTHR28511:SF1">
    <property type="entry name" value="ENDONUCLEASE V"/>
    <property type="match status" value="1"/>
</dbReference>
<gene>
    <name evidence="6" type="ORF">ADEAN_000193300</name>
</gene>
<dbReference type="GO" id="GO:0003727">
    <property type="term" value="F:single-stranded RNA binding"/>
    <property type="evidence" value="ECO:0007669"/>
    <property type="project" value="TreeGrafter"/>
</dbReference>
<dbReference type="GO" id="GO:0005730">
    <property type="term" value="C:nucleolus"/>
    <property type="evidence" value="ECO:0007669"/>
    <property type="project" value="TreeGrafter"/>
</dbReference>
<evidence type="ECO:0000256" key="3">
    <source>
        <dbReference type="ARBA" id="ARBA00022722"/>
    </source>
</evidence>
<name>A0A7G2C440_9TRYP</name>
<dbReference type="InterPro" id="IPR007581">
    <property type="entry name" value="Endonuclease-V"/>
</dbReference>
<dbReference type="OrthoDB" id="20018at2759"/>
<keyword evidence="4 6" id="KW-0255">Endonuclease</keyword>
<keyword evidence="5" id="KW-0378">Hydrolase</keyword>
<accession>A0A7G2C440</accession>
<dbReference type="AlphaFoldDB" id="A0A7G2C440"/>
<dbReference type="PANTHER" id="PTHR28511">
    <property type="entry name" value="ENDONUCLEASE V"/>
    <property type="match status" value="1"/>
</dbReference>
<comment type="subcellular location">
    <subcellularLocation>
        <location evidence="1">Cytoplasm</location>
    </subcellularLocation>
</comment>
<keyword evidence="7" id="KW-1185">Reference proteome</keyword>
<reference evidence="6 7" key="1">
    <citation type="submission" date="2020-08" db="EMBL/GenBank/DDBJ databases">
        <authorList>
            <person name="Newling K."/>
            <person name="Davey J."/>
            <person name="Forrester S."/>
        </authorList>
    </citation>
    <scope>NUCLEOTIDE SEQUENCE [LARGE SCALE GENOMIC DNA]</scope>
    <source>
        <strain evidence="7">Crithidia deanei Carvalho (ATCC PRA-265)</strain>
    </source>
</reference>
<organism evidence="6 7">
    <name type="scientific">Angomonas deanei</name>
    <dbReference type="NCBI Taxonomy" id="59799"/>
    <lineage>
        <taxon>Eukaryota</taxon>
        <taxon>Discoba</taxon>
        <taxon>Euglenozoa</taxon>
        <taxon>Kinetoplastea</taxon>
        <taxon>Metakinetoplastina</taxon>
        <taxon>Trypanosomatida</taxon>
        <taxon>Trypanosomatidae</taxon>
        <taxon>Strigomonadinae</taxon>
        <taxon>Angomonas</taxon>
    </lineage>
</organism>
<keyword evidence="3" id="KW-0540">Nuclease</keyword>